<dbReference type="Proteomes" id="UP000299102">
    <property type="component" value="Unassembled WGS sequence"/>
</dbReference>
<dbReference type="EMBL" id="BGZK01001443">
    <property type="protein sequence ID" value="GBP80046.1"/>
    <property type="molecule type" value="Genomic_DNA"/>
</dbReference>
<dbReference type="OrthoDB" id="7699172at2759"/>
<dbReference type="Pfam" id="PF14529">
    <property type="entry name" value="Exo_endo_phos_2"/>
    <property type="match status" value="1"/>
</dbReference>
<reference evidence="2 3" key="1">
    <citation type="journal article" date="2019" name="Commun. Biol.">
        <title>The bagworm genome reveals a unique fibroin gene that provides high tensile strength.</title>
        <authorList>
            <person name="Kono N."/>
            <person name="Nakamura H."/>
            <person name="Ohtoshi R."/>
            <person name="Tomita M."/>
            <person name="Numata K."/>
            <person name="Arakawa K."/>
        </authorList>
    </citation>
    <scope>NUCLEOTIDE SEQUENCE [LARGE SCALE GENOMIC DNA]</scope>
</reference>
<dbReference type="InterPro" id="IPR005135">
    <property type="entry name" value="Endo/exonuclease/phosphatase"/>
</dbReference>
<comment type="caution">
    <text evidence="2">The sequence shown here is derived from an EMBL/GenBank/DDBJ whole genome shotgun (WGS) entry which is preliminary data.</text>
</comment>
<accession>A0A4C1YUT2</accession>
<dbReference type="Gene3D" id="3.60.10.10">
    <property type="entry name" value="Endonuclease/exonuclease/phosphatase"/>
    <property type="match status" value="1"/>
</dbReference>
<dbReference type="InterPro" id="IPR036691">
    <property type="entry name" value="Endo/exonu/phosph_ase_sf"/>
</dbReference>
<evidence type="ECO:0000313" key="2">
    <source>
        <dbReference type="EMBL" id="GBP80046.1"/>
    </source>
</evidence>
<proteinExistence type="predicted"/>
<name>A0A4C1YUT2_EUMVA</name>
<dbReference type="AlphaFoldDB" id="A0A4C1YUT2"/>
<dbReference type="GO" id="GO:0003824">
    <property type="term" value="F:catalytic activity"/>
    <property type="evidence" value="ECO:0007669"/>
    <property type="project" value="InterPro"/>
</dbReference>
<evidence type="ECO:0000313" key="3">
    <source>
        <dbReference type="Proteomes" id="UP000299102"/>
    </source>
</evidence>
<dbReference type="SUPFAM" id="SSF56219">
    <property type="entry name" value="DNase I-like"/>
    <property type="match status" value="1"/>
</dbReference>
<feature type="domain" description="Endonuclease/exonuclease/phosphatase" evidence="1">
    <location>
        <begin position="193"/>
        <end position="269"/>
    </location>
</feature>
<sequence>MRLPTIVIEDVLKIDLNEDIVASLKTQNQHLPEGLDWEKVRAKVCYRKRARNDLECHPVLESPLVQCSRCLGSGHGKRFCKNVSERCAHCGSEHSGVTCRAREEGKSSKCLNCIKTGCENNAHGAFSSEWDGTLHREYWRAETVSWAHSCPKDDTVKGTRQSPHHNLEQQHIRLNDEEFAAAAIKAGNCRIGVVAVYFEGNMSIGHHLDRMPYAYSKIRLDKIILGSDINAWSIWWSSEHDDARGVDLYDFLDSEGLHILNEGNTPKFKVYGGIVSSRAWWI</sequence>
<gene>
    <name evidence="2" type="ORF">EVAR_53186_1</name>
</gene>
<evidence type="ECO:0000259" key="1">
    <source>
        <dbReference type="Pfam" id="PF14529"/>
    </source>
</evidence>
<protein>
    <recommendedName>
        <fullName evidence="1">Endonuclease/exonuclease/phosphatase domain-containing protein</fullName>
    </recommendedName>
</protein>
<organism evidence="2 3">
    <name type="scientific">Eumeta variegata</name>
    <name type="common">Bagworm moth</name>
    <name type="synonym">Eumeta japonica</name>
    <dbReference type="NCBI Taxonomy" id="151549"/>
    <lineage>
        <taxon>Eukaryota</taxon>
        <taxon>Metazoa</taxon>
        <taxon>Ecdysozoa</taxon>
        <taxon>Arthropoda</taxon>
        <taxon>Hexapoda</taxon>
        <taxon>Insecta</taxon>
        <taxon>Pterygota</taxon>
        <taxon>Neoptera</taxon>
        <taxon>Endopterygota</taxon>
        <taxon>Lepidoptera</taxon>
        <taxon>Glossata</taxon>
        <taxon>Ditrysia</taxon>
        <taxon>Tineoidea</taxon>
        <taxon>Psychidae</taxon>
        <taxon>Oiketicinae</taxon>
        <taxon>Eumeta</taxon>
    </lineage>
</organism>
<keyword evidence="3" id="KW-1185">Reference proteome</keyword>